<dbReference type="Pfam" id="PF01930">
    <property type="entry name" value="Cas_Cas4"/>
    <property type="match status" value="1"/>
</dbReference>
<evidence type="ECO:0000313" key="4">
    <source>
        <dbReference type="Proteomes" id="UP000030014"/>
    </source>
</evidence>
<name>A0A0A0IGK5_CLOBO</name>
<comment type="caution">
    <text evidence="3">The sequence shown here is derived from an EMBL/GenBank/DDBJ whole genome shotgun (WGS) entry which is preliminary data.</text>
</comment>
<evidence type="ECO:0000313" key="3">
    <source>
        <dbReference type="EMBL" id="KGN00113.1"/>
    </source>
</evidence>
<keyword evidence="1" id="KW-0378">Hydrolase</keyword>
<protein>
    <submittedName>
        <fullName evidence="3">CRISPR-associated protein Cas4</fullName>
    </submittedName>
</protein>
<dbReference type="Proteomes" id="UP000030014">
    <property type="component" value="Unassembled WGS sequence"/>
</dbReference>
<dbReference type="InterPro" id="IPR011604">
    <property type="entry name" value="PDDEXK-like_dom_sf"/>
</dbReference>
<dbReference type="EMBL" id="JDRY01000024">
    <property type="protein sequence ID" value="KGN00113.1"/>
    <property type="molecule type" value="Genomic_DNA"/>
</dbReference>
<proteinExistence type="predicted"/>
<dbReference type="Gene3D" id="3.90.320.10">
    <property type="match status" value="1"/>
</dbReference>
<evidence type="ECO:0000259" key="2">
    <source>
        <dbReference type="Pfam" id="PF01930"/>
    </source>
</evidence>
<dbReference type="GO" id="GO:0016787">
    <property type="term" value="F:hydrolase activity"/>
    <property type="evidence" value="ECO:0007669"/>
    <property type="project" value="UniProtKB-KW"/>
</dbReference>
<organism evidence="3 4">
    <name type="scientific">Clostridium botulinum C/D str. DC5</name>
    <dbReference type="NCBI Taxonomy" id="1443128"/>
    <lineage>
        <taxon>Bacteria</taxon>
        <taxon>Bacillati</taxon>
        <taxon>Bacillota</taxon>
        <taxon>Clostridia</taxon>
        <taxon>Eubacteriales</taxon>
        <taxon>Clostridiaceae</taxon>
        <taxon>Clostridium</taxon>
    </lineage>
</organism>
<dbReference type="AlphaFoldDB" id="A0A0A0IGK5"/>
<reference evidence="3 4" key="1">
    <citation type="submission" date="2014-01" db="EMBL/GenBank/DDBJ databases">
        <title>Plasmidome dynamics in the species complex Clostridium novyi sensu lato converts strains of independent lineages into distinctly different pathogens.</title>
        <authorList>
            <person name="Skarin H."/>
            <person name="Segerman B."/>
        </authorList>
    </citation>
    <scope>NUCLEOTIDE SEQUENCE [LARGE SCALE GENOMIC DNA]</scope>
    <source>
        <strain evidence="3 4">DC5</strain>
    </source>
</reference>
<evidence type="ECO:0000256" key="1">
    <source>
        <dbReference type="ARBA" id="ARBA00022801"/>
    </source>
</evidence>
<dbReference type="PANTHER" id="PTHR37168:SF2">
    <property type="entry name" value="CRISPR-ASSOCIATED EXONUCLEASE CAS4"/>
    <property type="match status" value="1"/>
</dbReference>
<dbReference type="PANTHER" id="PTHR37168">
    <property type="entry name" value="CRISPR-ASSOCIATED EXONUCLEASE CAS4"/>
    <property type="match status" value="1"/>
</dbReference>
<sequence>MKVNGTLVNYYIHCKRQCWLHGNRVNMENNSEDVKIGKAIHKIREEHGKNTEVSIENIKIDKITKEYLVEVKKSDADIEAVRWQILFYLKVLKDKGIEKRGKIEVVEKKKSNNKIIYEELTEEKEKQLKEIVSNIEKLIEDEILPKVELDNKCKKCAYYEYCYV</sequence>
<accession>A0A0A0IGK5</accession>
<dbReference type="InterPro" id="IPR022765">
    <property type="entry name" value="Dna2/Cas4_DUF83"/>
</dbReference>
<feature type="domain" description="DUF83" evidence="2">
    <location>
        <begin position="4"/>
        <end position="163"/>
    </location>
</feature>
<gene>
    <name evidence="3" type="ORF">Z955_04540</name>
</gene>
<dbReference type="RefSeq" id="WP_039259283.1">
    <property type="nucleotide sequence ID" value="NZ_JDRY01000024.1"/>
</dbReference>